<name>A0A4U5M7N9_STECR</name>
<sequence length="264" mass="28976">MLPKLVYLTSLALVSGAVLKNCDPQRIGSNCGIPKTYFKPLIVNNTTPTTLELLDPRGSLIDSDAPTDEKCSVRYVFMTPLPVSPPLFLQILTLGAGISCEDVAEIALDEEILSCTDLFKPLFSNVGGVVLKFDFWNTKQRFDIQASYEVIPKSHSCLNRGLPTGDPLKPCVCSSGYLGLFCAVFKWNRTPQSKTPQQKRFSSFCTSSRLKTAPKPSSFSWSILELTWIAKTTLKASKSTAKRSLVTRSLTSTVPLAAPATRWS</sequence>
<gene>
    <name evidence="2" type="ORF">L596_025400</name>
</gene>
<reference evidence="2 3" key="2">
    <citation type="journal article" date="2019" name="G3 (Bethesda)">
        <title>Hybrid Assembly of the Genome of the Entomopathogenic Nematode Steinernema carpocapsae Identifies the X-Chromosome.</title>
        <authorList>
            <person name="Serra L."/>
            <person name="Macchietto M."/>
            <person name="Macias-Munoz A."/>
            <person name="McGill C.J."/>
            <person name="Rodriguez I.M."/>
            <person name="Rodriguez B."/>
            <person name="Murad R."/>
            <person name="Mortazavi A."/>
        </authorList>
    </citation>
    <scope>NUCLEOTIDE SEQUENCE [LARGE SCALE GENOMIC DNA]</scope>
    <source>
        <strain evidence="2 3">ALL</strain>
    </source>
</reference>
<comment type="caution">
    <text evidence="2">The sequence shown here is derived from an EMBL/GenBank/DDBJ whole genome shotgun (WGS) entry which is preliminary data.</text>
</comment>
<feature type="chain" id="PRO_5020733776" description="EGF-like domain-containing protein" evidence="1">
    <location>
        <begin position="17"/>
        <end position="264"/>
    </location>
</feature>
<dbReference type="Proteomes" id="UP000298663">
    <property type="component" value="Unassembled WGS sequence"/>
</dbReference>
<dbReference type="AlphaFoldDB" id="A0A4U5M7N9"/>
<keyword evidence="3" id="KW-1185">Reference proteome</keyword>
<evidence type="ECO:0000256" key="1">
    <source>
        <dbReference type="SAM" id="SignalP"/>
    </source>
</evidence>
<reference evidence="2 3" key="1">
    <citation type="journal article" date="2015" name="Genome Biol.">
        <title>Comparative genomics of Steinernema reveals deeply conserved gene regulatory networks.</title>
        <authorList>
            <person name="Dillman A.R."/>
            <person name="Macchietto M."/>
            <person name="Porter C.F."/>
            <person name="Rogers A."/>
            <person name="Williams B."/>
            <person name="Antoshechkin I."/>
            <person name="Lee M.M."/>
            <person name="Goodwin Z."/>
            <person name="Lu X."/>
            <person name="Lewis E.E."/>
            <person name="Goodrich-Blair H."/>
            <person name="Stock S.P."/>
            <person name="Adams B.J."/>
            <person name="Sternberg P.W."/>
            <person name="Mortazavi A."/>
        </authorList>
    </citation>
    <scope>NUCLEOTIDE SEQUENCE [LARGE SCALE GENOMIC DNA]</scope>
    <source>
        <strain evidence="2 3">ALL</strain>
    </source>
</reference>
<keyword evidence="1" id="KW-0732">Signal</keyword>
<proteinExistence type="predicted"/>
<dbReference type="EMBL" id="AZBU02000009">
    <property type="protein sequence ID" value="TKR64928.1"/>
    <property type="molecule type" value="Genomic_DNA"/>
</dbReference>
<evidence type="ECO:0008006" key="4">
    <source>
        <dbReference type="Google" id="ProtNLM"/>
    </source>
</evidence>
<evidence type="ECO:0000313" key="2">
    <source>
        <dbReference type="EMBL" id="TKR64928.1"/>
    </source>
</evidence>
<evidence type="ECO:0000313" key="3">
    <source>
        <dbReference type="Proteomes" id="UP000298663"/>
    </source>
</evidence>
<accession>A0A4U5M7N9</accession>
<feature type="signal peptide" evidence="1">
    <location>
        <begin position="1"/>
        <end position="16"/>
    </location>
</feature>
<organism evidence="2 3">
    <name type="scientific">Steinernema carpocapsae</name>
    <name type="common">Entomopathogenic nematode</name>
    <dbReference type="NCBI Taxonomy" id="34508"/>
    <lineage>
        <taxon>Eukaryota</taxon>
        <taxon>Metazoa</taxon>
        <taxon>Ecdysozoa</taxon>
        <taxon>Nematoda</taxon>
        <taxon>Chromadorea</taxon>
        <taxon>Rhabditida</taxon>
        <taxon>Tylenchina</taxon>
        <taxon>Panagrolaimomorpha</taxon>
        <taxon>Strongyloidoidea</taxon>
        <taxon>Steinernematidae</taxon>
        <taxon>Steinernema</taxon>
    </lineage>
</organism>
<protein>
    <recommendedName>
        <fullName evidence="4">EGF-like domain-containing protein</fullName>
    </recommendedName>
</protein>